<keyword evidence="6 10" id="KW-1133">Transmembrane helix</keyword>
<dbReference type="InterPro" id="IPR039428">
    <property type="entry name" value="NUOK/Mnh_C1-like"/>
</dbReference>
<protein>
    <recommendedName>
        <fullName evidence="3">NADH-ubiquinone oxidoreductase chain 4L</fullName>
    </recommendedName>
    <alternativeName>
        <fullName evidence="9">NADH dehydrogenase subunit 4L</fullName>
    </alternativeName>
</protein>
<sequence length="91" mass="10172">MNMIYTSILLFLFSVWAFARQQKHILPMLITLEACMLSMLLLVFSISMISTCSGFMTIIILVFAACEAAYGLSILTSLLRLRGNDLILSMS</sequence>
<evidence type="ECO:0000256" key="7">
    <source>
        <dbReference type="ARBA" id="ARBA00023027"/>
    </source>
</evidence>
<keyword evidence="11" id="KW-0732">Signal</keyword>
<organism evidence="12">
    <name type="scientific">Onchidella borealis</name>
    <dbReference type="NCBI Taxonomy" id="244421"/>
    <lineage>
        <taxon>Eukaryota</taxon>
        <taxon>Metazoa</taxon>
        <taxon>Spiralia</taxon>
        <taxon>Lophotrochozoa</taxon>
        <taxon>Mollusca</taxon>
        <taxon>Gastropoda</taxon>
        <taxon>Heterobranchia</taxon>
        <taxon>Euthyneura</taxon>
        <taxon>Panpulmonata</taxon>
        <taxon>Eupulmonata</taxon>
        <taxon>Systellommatophora</taxon>
        <taxon>Onchidioidea</taxon>
        <taxon>Onchidiidae</taxon>
        <taxon>Onchidella</taxon>
    </lineage>
</organism>
<feature type="transmembrane region" description="Helical" evidence="10">
    <location>
        <begin position="29"/>
        <end position="46"/>
    </location>
</feature>
<comment type="similarity">
    <text evidence="2">Belongs to the complex I subunit 4L family.</text>
</comment>
<keyword evidence="5" id="KW-1278">Translocase</keyword>
<evidence type="ECO:0000256" key="3">
    <source>
        <dbReference type="ARBA" id="ARBA00016612"/>
    </source>
</evidence>
<feature type="chain" id="PRO_5003213757" description="NADH-ubiquinone oxidoreductase chain 4L" evidence="11">
    <location>
        <begin position="20"/>
        <end position="91"/>
    </location>
</feature>
<evidence type="ECO:0000256" key="2">
    <source>
        <dbReference type="ARBA" id="ARBA00010519"/>
    </source>
</evidence>
<proteinExistence type="inferred from homology"/>
<evidence type="ECO:0000256" key="10">
    <source>
        <dbReference type="SAM" id="Phobius"/>
    </source>
</evidence>
<dbReference type="EMBL" id="DQ991936">
    <property type="protein sequence ID" value="ABL09076.1"/>
    <property type="molecule type" value="Genomic_DNA"/>
</dbReference>
<dbReference type="GO" id="GO:0016020">
    <property type="term" value="C:membrane"/>
    <property type="evidence" value="ECO:0007669"/>
    <property type="project" value="UniProtKB-SubCell"/>
</dbReference>
<evidence type="ECO:0000313" key="12">
    <source>
        <dbReference type="EMBL" id="ABL09076.1"/>
    </source>
</evidence>
<keyword evidence="12" id="KW-0496">Mitochondrion</keyword>
<gene>
    <name evidence="12" type="primary">ND4L</name>
</gene>
<feature type="signal peptide" evidence="11">
    <location>
        <begin position="1"/>
        <end position="19"/>
    </location>
</feature>
<evidence type="ECO:0000256" key="8">
    <source>
        <dbReference type="ARBA" id="ARBA00023136"/>
    </source>
</evidence>
<dbReference type="Gene3D" id="1.10.287.3510">
    <property type="match status" value="1"/>
</dbReference>
<evidence type="ECO:0000256" key="6">
    <source>
        <dbReference type="ARBA" id="ARBA00022989"/>
    </source>
</evidence>
<evidence type="ECO:0000256" key="5">
    <source>
        <dbReference type="ARBA" id="ARBA00022967"/>
    </source>
</evidence>
<evidence type="ECO:0000256" key="4">
    <source>
        <dbReference type="ARBA" id="ARBA00022692"/>
    </source>
</evidence>
<evidence type="ECO:0000256" key="9">
    <source>
        <dbReference type="ARBA" id="ARBA00031586"/>
    </source>
</evidence>
<reference evidence="12" key="1">
    <citation type="journal article" date="2011" name="Mar. Genomics">
        <title>Crawling through time: Transition of snails to slugs dating back to the Paleozoic, based on mitochondrial phylogenomics.</title>
        <authorList>
            <person name="Medina M."/>
            <person name="Lal S."/>
            <person name="Valles Y."/>
            <person name="Takaoka T.L."/>
            <person name="Dayrat B.A."/>
            <person name="Boore J.L."/>
            <person name="Gosliner T."/>
        </authorList>
    </citation>
    <scope>NUCLEOTIDE SEQUENCE</scope>
</reference>
<evidence type="ECO:0000256" key="1">
    <source>
        <dbReference type="ARBA" id="ARBA00004141"/>
    </source>
</evidence>
<keyword evidence="4 10" id="KW-0812">Transmembrane</keyword>
<keyword evidence="8 10" id="KW-0472">Membrane</keyword>
<name>E6Y1C3_9EUPU</name>
<dbReference type="AlphaFoldDB" id="E6Y1C3"/>
<comment type="subcellular location">
    <subcellularLocation>
        <location evidence="1">Membrane</location>
        <topology evidence="1">Multi-pass membrane protein</topology>
    </subcellularLocation>
</comment>
<feature type="transmembrane region" description="Helical" evidence="10">
    <location>
        <begin position="58"/>
        <end position="81"/>
    </location>
</feature>
<keyword evidence="7" id="KW-0520">NAD</keyword>
<geneLocation type="mitochondrion" evidence="12"/>
<evidence type="ECO:0000256" key="11">
    <source>
        <dbReference type="SAM" id="SignalP"/>
    </source>
</evidence>
<accession>E6Y1C3</accession>
<dbReference type="Pfam" id="PF00420">
    <property type="entry name" value="Oxidored_q2"/>
    <property type="match status" value="1"/>
</dbReference>